<feature type="compositionally biased region" description="Basic and acidic residues" evidence="1">
    <location>
        <begin position="8"/>
        <end position="19"/>
    </location>
</feature>
<dbReference type="AlphaFoldDB" id="A0A0P1AX82"/>
<dbReference type="EMBL" id="CCYD01001640">
    <property type="protein sequence ID" value="CEG45814.1"/>
    <property type="molecule type" value="Genomic_DNA"/>
</dbReference>
<proteinExistence type="predicted"/>
<evidence type="ECO:0000313" key="2">
    <source>
        <dbReference type="EMBL" id="CEG45814.1"/>
    </source>
</evidence>
<dbReference type="OMA" id="MESSVCW"/>
<dbReference type="RefSeq" id="XP_024582183.1">
    <property type="nucleotide sequence ID" value="XM_024716600.1"/>
</dbReference>
<dbReference type="Proteomes" id="UP000054928">
    <property type="component" value="Unassembled WGS sequence"/>
</dbReference>
<dbReference type="GeneID" id="36397141"/>
<evidence type="ECO:0000313" key="3">
    <source>
        <dbReference type="Proteomes" id="UP000054928"/>
    </source>
</evidence>
<feature type="region of interest" description="Disordered" evidence="1">
    <location>
        <begin position="1"/>
        <end position="20"/>
    </location>
</feature>
<reference evidence="3" key="1">
    <citation type="submission" date="2014-09" db="EMBL/GenBank/DDBJ databases">
        <authorList>
            <person name="Sharma Rahul"/>
            <person name="Thines Marco"/>
        </authorList>
    </citation>
    <scope>NUCLEOTIDE SEQUENCE [LARGE SCALE GENOMIC DNA]</scope>
</reference>
<protein>
    <submittedName>
        <fullName evidence="2">Uncharacterized protein</fullName>
    </submittedName>
</protein>
<accession>A0A0P1AX82</accession>
<sequence>MRQVQSKDNVKRDRCDMKQLTKKVKSPPISAYALRKEHKRLLMEQAENMQYELDKLKFRHLVKQGQIGKDTKRTAVENSVLHEYIQKQHLTLAATQAAITGHVHQSLGAQQPVQSVIYLGKDQLDRYRTLLTLKERKLYEAERYLNMRSHGLENMANYCQNESYDTVDGDNCAIRFEIKRLAGTTVKVVHSAILNTIVNAEMFLSELFGSITIREDNNDSLKDEMTQLRLLSLTSTGATVESNTVVFSKLVDGVDGEYGIVALDFVDRDELHPYRSKERVRRDTTTVIMVRALPLTNGLPGVVVMRRSFLKVHRSSTNGFRKPETEMMESSVCWGDTASKCVEHQLKKDASENLEVRGRFTLSHQKVHYPRKSRPYP</sequence>
<evidence type="ECO:0000256" key="1">
    <source>
        <dbReference type="SAM" id="MobiDB-lite"/>
    </source>
</evidence>
<organism evidence="2 3">
    <name type="scientific">Plasmopara halstedii</name>
    <name type="common">Downy mildew of sunflower</name>
    <dbReference type="NCBI Taxonomy" id="4781"/>
    <lineage>
        <taxon>Eukaryota</taxon>
        <taxon>Sar</taxon>
        <taxon>Stramenopiles</taxon>
        <taxon>Oomycota</taxon>
        <taxon>Peronosporomycetes</taxon>
        <taxon>Peronosporales</taxon>
        <taxon>Peronosporaceae</taxon>
        <taxon>Plasmopara</taxon>
    </lineage>
</organism>
<name>A0A0P1AX82_PLAHL</name>
<keyword evidence="3" id="KW-1185">Reference proteome</keyword>
<dbReference type="OrthoDB" id="127244at2759"/>